<accession>A0A6N4TG57</accession>
<evidence type="ECO:0000313" key="2">
    <source>
        <dbReference type="EMBL" id="BBK21749.1"/>
    </source>
</evidence>
<evidence type="ECO:0000313" key="3">
    <source>
        <dbReference type="Proteomes" id="UP000464754"/>
    </source>
</evidence>
<dbReference type="AlphaFoldDB" id="A0A6N4TG57"/>
<keyword evidence="3" id="KW-1185">Reference proteome</keyword>
<feature type="compositionally biased region" description="Basic and acidic residues" evidence="1">
    <location>
        <begin position="35"/>
        <end position="45"/>
    </location>
</feature>
<evidence type="ECO:0000256" key="1">
    <source>
        <dbReference type="SAM" id="MobiDB-lite"/>
    </source>
</evidence>
<evidence type="ECO:0008006" key="4">
    <source>
        <dbReference type="Google" id="ProtNLM"/>
    </source>
</evidence>
<dbReference type="RefSeq" id="WP_118361314.1">
    <property type="nucleotide sequence ID" value="NZ_AP019695.1"/>
</dbReference>
<reference evidence="3" key="1">
    <citation type="submission" date="2019-05" db="EMBL/GenBank/DDBJ databases">
        <title>Complete genome sequencing of Absiella argi strain JCM 30884.</title>
        <authorList>
            <person name="Sakamoto M."/>
            <person name="Murakami T."/>
            <person name="Mori H."/>
        </authorList>
    </citation>
    <scope>NUCLEOTIDE SEQUENCE [LARGE SCALE GENOMIC DNA]</scope>
    <source>
        <strain evidence="3">JCM 30884</strain>
    </source>
</reference>
<proteinExistence type="predicted"/>
<feature type="region of interest" description="Disordered" evidence="1">
    <location>
        <begin position="30"/>
        <end position="65"/>
    </location>
</feature>
<name>A0A6N4TG57_9FIRM</name>
<protein>
    <recommendedName>
        <fullName evidence="4">Internalin</fullName>
    </recommendedName>
</protein>
<feature type="compositionally biased region" description="Polar residues" evidence="1">
    <location>
        <begin position="46"/>
        <end position="58"/>
    </location>
</feature>
<gene>
    <name evidence="2" type="ORF">Aargi30884_06520</name>
</gene>
<dbReference type="KEGG" id="aarg:Aargi30884_06520"/>
<dbReference type="Proteomes" id="UP000464754">
    <property type="component" value="Chromosome"/>
</dbReference>
<dbReference type="EMBL" id="AP019695">
    <property type="protein sequence ID" value="BBK21749.1"/>
    <property type="molecule type" value="Genomic_DNA"/>
</dbReference>
<sequence>MSIFNKITKFLFEETETEIVAEDELETVSFSQNKAQDKTVKKDTATQEQQKTPVNTINEEPKQDEKKFVSIEVEQKPKTKPVKKESEKIVLPKKEYEQVPVISPMFGATEEKQPVKKKAAVKPAPKHTAKKVNPLGTIISPYFGAEELEEFEEEAKKDIEIQEKIEKEDILDTVQENMEFNSEEDIKNVSLDDLIEEDEDDSLEKDMLQISLFGDSTPVKSVEAMEKEEA</sequence>
<organism evidence="2 3">
    <name type="scientific">Amedibacterium intestinale</name>
    <dbReference type="NCBI Taxonomy" id="2583452"/>
    <lineage>
        <taxon>Bacteria</taxon>
        <taxon>Bacillati</taxon>
        <taxon>Bacillota</taxon>
        <taxon>Erysipelotrichia</taxon>
        <taxon>Erysipelotrichales</taxon>
        <taxon>Erysipelotrichaceae</taxon>
        <taxon>Amedibacterium</taxon>
    </lineage>
</organism>